<feature type="compositionally biased region" description="Low complexity" evidence="6">
    <location>
        <begin position="558"/>
        <end position="580"/>
    </location>
</feature>
<dbReference type="HOGENOM" id="CLU_444949_0_0_1"/>
<name>J5TS41_TRIAS</name>
<keyword evidence="5" id="KW-0131">Cell cycle</keyword>
<evidence type="ECO:0000256" key="1">
    <source>
        <dbReference type="ARBA" id="ARBA00007315"/>
    </source>
</evidence>
<evidence type="ECO:0000259" key="7">
    <source>
        <dbReference type="PROSITE" id="PS50056"/>
    </source>
</evidence>
<feature type="compositionally biased region" description="Low complexity" evidence="6">
    <location>
        <begin position="453"/>
        <end position="464"/>
    </location>
</feature>
<dbReference type="OrthoDB" id="5632at2759"/>
<evidence type="ECO:0000256" key="6">
    <source>
        <dbReference type="SAM" id="MobiDB-lite"/>
    </source>
</evidence>
<dbReference type="Proteomes" id="UP000002748">
    <property type="component" value="Unassembled WGS sequence"/>
</dbReference>
<proteinExistence type="inferred from homology"/>
<feature type="domain" description="Tyrosine specific protein phosphatases" evidence="7">
    <location>
        <begin position="261"/>
        <end position="326"/>
    </location>
</feature>
<reference evidence="8 9" key="1">
    <citation type="journal article" date="2012" name="Eukaryot. Cell">
        <title>Draft genome sequence of CBS 2479, the standard type strain of Trichosporon asahii.</title>
        <authorList>
            <person name="Yang R.Y."/>
            <person name="Li H.T."/>
            <person name="Zhu H."/>
            <person name="Zhou G.P."/>
            <person name="Wang M."/>
            <person name="Wang L."/>
        </authorList>
    </citation>
    <scope>NUCLEOTIDE SEQUENCE [LARGE SCALE GENOMIC DNA]</scope>
    <source>
        <strain evidence="9">ATCC 90039 / CBS 2479 / JCM 2466 / KCTC 7840 / NCYC 2677 / UAMH 7654</strain>
    </source>
</reference>
<evidence type="ECO:0000256" key="2">
    <source>
        <dbReference type="ARBA" id="ARBA00022618"/>
    </source>
</evidence>
<feature type="compositionally biased region" description="Acidic residues" evidence="6">
    <location>
        <begin position="338"/>
        <end position="349"/>
    </location>
</feature>
<organism evidence="8 9">
    <name type="scientific">Trichosporon asahii var. asahii (strain ATCC 90039 / CBS 2479 / JCM 2466 / KCTC 7840 / NBRC 103889/ NCYC 2677 / UAMH 7654)</name>
    <name type="common">Yeast</name>
    <dbReference type="NCBI Taxonomy" id="1186058"/>
    <lineage>
        <taxon>Eukaryota</taxon>
        <taxon>Fungi</taxon>
        <taxon>Dikarya</taxon>
        <taxon>Basidiomycota</taxon>
        <taxon>Agaricomycotina</taxon>
        <taxon>Tremellomycetes</taxon>
        <taxon>Trichosporonales</taxon>
        <taxon>Trichosporonaceae</taxon>
        <taxon>Trichosporon</taxon>
    </lineage>
</organism>
<comment type="similarity">
    <text evidence="1">Belongs to the protein-tyrosine phosphatase family. Non-receptor class CDC14 subfamily.</text>
</comment>
<evidence type="ECO:0000256" key="4">
    <source>
        <dbReference type="ARBA" id="ARBA00022912"/>
    </source>
</evidence>
<dbReference type="InterPro" id="IPR029021">
    <property type="entry name" value="Prot-tyrosine_phosphatase-like"/>
</dbReference>
<dbReference type="InterPro" id="IPR016130">
    <property type="entry name" value="Tyr_Pase_AS"/>
</dbReference>
<dbReference type="InterPro" id="IPR029260">
    <property type="entry name" value="DSPn"/>
</dbReference>
<dbReference type="InterPro" id="IPR020422">
    <property type="entry name" value="TYR_PHOSPHATASE_DUAL_dom"/>
</dbReference>
<keyword evidence="2" id="KW-0132">Cell division</keyword>
<dbReference type="SUPFAM" id="SSF52799">
    <property type="entry name" value="(Phosphotyrosine protein) phosphatases II"/>
    <property type="match status" value="2"/>
</dbReference>
<feature type="compositionally biased region" description="Polar residues" evidence="6">
    <location>
        <begin position="602"/>
        <end position="613"/>
    </location>
</feature>
<dbReference type="KEGG" id="tasa:A1Q1_03982"/>
<dbReference type="InterPro" id="IPR050561">
    <property type="entry name" value="PTP"/>
</dbReference>
<dbReference type="PROSITE" id="PS50056">
    <property type="entry name" value="TYR_PHOSPHATASE_2"/>
    <property type="match status" value="1"/>
</dbReference>
<dbReference type="GO" id="GO:0051301">
    <property type="term" value="P:cell division"/>
    <property type="evidence" value="ECO:0007669"/>
    <property type="project" value="UniProtKB-KW"/>
</dbReference>
<dbReference type="InterPro" id="IPR000340">
    <property type="entry name" value="Dual-sp_phosphatase_cat-dom"/>
</dbReference>
<feature type="region of interest" description="Disordered" evidence="6">
    <location>
        <begin position="329"/>
        <end position="613"/>
    </location>
</feature>
<evidence type="ECO:0000313" key="8">
    <source>
        <dbReference type="EMBL" id="EJT52466.1"/>
    </source>
</evidence>
<gene>
    <name evidence="8" type="ORF">A1Q1_03982</name>
</gene>
<dbReference type="GO" id="GO:0004721">
    <property type="term" value="F:phosphoprotein phosphatase activity"/>
    <property type="evidence" value="ECO:0007669"/>
    <property type="project" value="UniProtKB-KW"/>
</dbReference>
<comment type="caution">
    <text evidence="8">The sequence shown here is derived from an EMBL/GenBank/DDBJ whole genome shotgun (WGS) entry which is preliminary data.</text>
</comment>
<keyword evidence="4" id="KW-0904">Protein phosphatase</keyword>
<dbReference type="PANTHER" id="PTHR23339">
    <property type="entry name" value="TYROSINE SPECIFIC PROTEIN PHOSPHATASE AND DUAL SPECIFICITY PROTEIN PHOSPHATASE"/>
    <property type="match status" value="1"/>
</dbReference>
<protein>
    <submittedName>
        <fullName evidence="8">Phosphoprotein phosphatase</fullName>
    </submittedName>
</protein>
<dbReference type="VEuPathDB" id="FungiDB:A1Q1_03982"/>
<dbReference type="Gene3D" id="3.90.190.10">
    <property type="entry name" value="Protein tyrosine phosphatase superfamily"/>
    <property type="match status" value="2"/>
</dbReference>
<dbReference type="Pfam" id="PF00782">
    <property type="entry name" value="DSPc"/>
    <property type="match status" value="1"/>
</dbReference>
<keyword evidence="3" id="KW-0378">Hydrolase</keyword>
<dbReference type="AlphaFoldDB" id="J5TS41"/>
<dbReference type="PROSITE" id="PS00383">
    <property type="entry name" value="TYR_PHOSPHATASE_1"/>
    <property type="match status" value="1"/>
</dbReference>
<feature type="region of interest" description="Disordered" evidence="6">
    <location>
        <begin position="1"/>
        <end position="21"/>
    </location>
</feature>
<dbReference type="RefSeq" id="XP_014183833.1">
    <property type="nucleotide sequence ID" value="XM_014328358.1"/>
</dbReference>
<evidence type="ECO:0000256" key="5">
    <source>
        <dbReference type="ARBA" id="ARBA00023306"/>
    </source>
</evidence>
<dbReference type="Pfam" id="PF14671">
    <property type="entry name" value="DSPn"/>
    <property type="match status" value="1"/>
</dbReference>
<accession>J5TS41</accession>
<dbReference type="InterPro" id="IPR000387">
    <property type="entry name" value="Tyr_Pase_dom"/>
</dbReference>
<dbReference type="GeneID" id="25987495"/>
<evidence type="ECO:0000313" key="9">
    <source>
        <dbReference type="Proteomes" id="UP000002748"/>
    </source>
</evidence>
<dbReference type="EMBL" id="ALBS01000025">
    <property type="protein sequence ID" value="EJT52466.1"/>
    <property type="molecule type" value="Genomic_DNA"/>
</dbReference>
<sequence>MTTSAERSARPERSSAGRQLPNPVAELSDHFVFTTLTPKEASQGPYAHPTTGRTIELYTLDDILVYTPFKNDYGPLNLAYTYDACVALYEKMKENKRRPVCLYTGPTAETKTNLTLMAALYCHIDPWEAFQTIAHIEVIPFRDAGNGPNEFALSIQASQNKLLMLREFDAQDYRNGDLNVLGPFVAFASPMDPVWIARNTPEGEKAPEYTSGQKRMLVGAFEKVLNKFEDEEVGVVIRLNDELYNKERFLERGFKHDEIVRQFIYLVEEWVSRGKKIAVHCKAGLGRTGVLIGAYLIYKYNFTASEVIGYMRVVRPGMVAAVDAMRRPAESLPTPPQEYEDVSLPEEQVEESRPRRPLTPARMVQSGGTTKQGDAVGQPRKGPQGKNTTIELTVVADEPSSCSSRAGKDRTDASARGVKRGSTRAPVASTGSQSVRGETPNGDLTAQPILARSPSNASCSSSNSEIDQRSPKRRPRDSPLSKSGLSSPPPSRDSTPFGDEDNSTFPIAEHDEPQTPPQQMKKLATQPLTPPSPSLSKEHGRTIPRRGTLPFGKEEKASATSSVSGSTASASENSAFSDSSDPVEPKPPAPAAISPRVKVSSRRSNPTPRSWTTLSRLGGAVSSMVTPVANSTDCELLFSDLS</sequence>
<evidence type="ECO:0000256" key="3">
    <source>
        <dbReference type="ARBA" id="ARBA00022801"/>
    </source>
</evidence>
<dbReference type="SMART" id="SM00195">
    <property type="entry name" value="DSPc"/>
    <property type="match status" value="1"/>
</dbReference>